<dbReference type="PANTHER" id="PTHR11640:SF31">
    <property type="entry name" value="IRREGULAR CHIASM C-ROUGHEST PROTEIN-RELATED"/>
    <property type="match status" value="1"/>
</dbReference>
<evidence type="ECO:0000313" key="9">
    <source>
        <dbReference type="RefSeq" id="XP_022305672.1"/>
    </source>
</evidence>
<dbReference type="InterPro" id="IPR007110">
    <property type="entry name" value="Ig-like_dom"/>
</dbReference>
<protein>
    <submittedName>
        <fullName evidence="9">Pregnancy-specific beta-1-glycoprotein 1-like</fullName>
    </submittedName>
</protein>
<evidence type="ECO:0000256" key="3">
    <source>
        <dbReference type="ARBA" id="ARBA00023157"/>
    </source>
</evidence>
<feature type="domain" description="Ig-like" evidence="7">
    <location>
        <begin position="196"/>
        <end position="330"/>
    </location>
</feature>
<evidence type="ECO:0000256" key="4">
    <source>
        <dbReference type="ARBA" id="ARBA00023180"/>
    </source>
</evidence>
<evidence type="ECO:0000256" key="5">
    <source>
        <dbReference type="ARBA" id="ARBA00023319"/>
    </source>
</evidence>
<dbReference type="RefSeq" id="XP_022305672.1">
    <property type="nucleotide sequence ID" value="XM_022449964.1"/>
</dbReference>
<keyword evidence="2" id="KW-0472">Membrane</keyword>
<evidence type="ECO:0000313" key="8">
    <source>
        <dbReference type="Proteomes" id="UP000694844"/>
    </source>
</evidence>
<keyword evidence="4" id="KW-0325">Glycoprotein</keyword>
<dbReference type="AlphaFoldDB" id="A0A8B8BQQ1"/>
<dbReference type="SUPFAM" id="SSF48726">
    <property type="entry name" value="Immunoglobulin"/>
    <property type="match status" value="1"/>
</dbReference>
<evidence type="ECO:0000256" key="6">
    <source>
        <dbReference type="SAM" id="SignalP"/>
    </source>
</evidence>
<feature type="chain" id="PRO_5034982940" evidence="6">
    <location>
        <begin position="20"/>
        <end position="425"/>
    </location>
</feature>
<dbReference type="InterPro" id="IPR036179">
    <property type="entry name" value="Ig-like_dom_sf"/>
</dbReference>
<name>A0A8B8BQQ1_CRAVI</name>
<dbReference type="GO" id="GO:0005886">
    <property type="term" value="C:plasma membrane"/>
    <property type="evidence" value="ECO:0007669"/>
    <property type="project" value="TreeGrafter"/>
</dbReference>
<keyword evidence="6" id="KW-0732">Signal</keyword>
<evidence type="ECO:0000259" key="7">
    <source>
        <dbReference type="PROSITE" id="PS50835"/>
    </source>
</evidence>
<dbReference type="InterPro" id="IPR013783">
    <property type="entry name" value="Ig-like_fold"/>
</dbReference>
<dbReference type="PROSITE" id="PS50835">
    <property type="entry name" value="IG_LIKE"/>
    <property type="match status" value="1"/>
</dbReference>
<comment type="subcellular location">
    <subcellularLocation>
        <location evidence="1">Membrane</location>
        <topology evidence="1">Single-pass type I membrane protein</topology>
    </subcellularLocation>
</comment>
<sequence>MQAVFFLLVICVCVCKFQGDDLTISTRFKNGDVLFSWYTRKTYNYYYVIIKNKDLGWIPDTEHTVKDALMYDCINITVRTDRPYEDYKLTYNVSKIIKNQGDSVEIFWTAPFFPRAGHYNIYHTNKENISIIQVTFNNVTTQNSKYEYLSQPLNSTNITFVIRNITVDDAGYYAGGTEAENAWSGGGVVLIVLEKPSTPNITGTLNIQVGNTCHLTCSSTSTSAPDYYAKLVKLSYRWFVNGSDVQNSYKDIGFSERNRDMSFTVTKNHRYNGYSCEAMEKNLVSERSDPVHINPLYEPSILSIDPKPELNNGKLTVKEEETVGPYNCSADCNPPCEIRWRYKDINNNVHDASSNGHELSIQKVNRSISLLRCVAVYEQKNGKGKDIELDIQFLDNLVVFVNDKVGEPHHAVQIREGRIFESLAL</sequence>
<accession>A0A8B8BQQ1</accession>
<keyword evidence="8" id="KW-1185">Reference proteome</keyword>
<keyword evidence="3" id="KW-1015">Disulfide bond</keyword>
<dbReference type="GO" id="GO:0098609">
    <property type="term" value="P:cell-cell adhesion"/>
    <property type="evidence" value="ECO:0007669"/>
    <property type="project" value="TreeGrafter"/>
</dbReference>
<evidence type="ECO:0000256" key="2">
    <source>
        <dbReference type="ARBA" id="ARBA00023136"/>
    </source>
</evidence>
<dbReference type="GO" id="GO:0050839">
    <property type="term" value="F:cell adhesion molecule binding"/>
    <property type="evidence" value="ECO:0007669"/>
    <property type="project" value="TreeGrafter"/>
</dbReference>
<evidence type="ECO:0000256" key="1">
    <source>
        <dbReference type="ARBA" id="ARBA00004479"/>
    </source>
</evidence>
<dbReference type="OrthoDB" id="6272054at2759"/>
<feature type="signal peptide" evidence="6">
    <location>
        <begin position="1"/>
        <end position="19"/>
    </location>
</feature>
<dbReference type="Gene3D" id="2.60.40.10">
    <property type="entry name" value="Immunoglobulins"/>
    <property type="match status" value="1"/>
</dbReference>
<dbReference type="Proteomes" id="UP000694844">
    <property type="component" value="Chromosome 9"/>
</dbReference>
<gene>
    <name evidence="9" type="primary">LOC111112454</name>
</gene>
<keyword evidence="5" id="KW-0393">Immunoglobulin domain</keyword>
<dbReference type="PANTHER" id="PTHR11640">
    <property type="entry name" value="NEPHRIN"/>
    <property type="match status" value="1"/>
</dbReference>
<dbReference type="GeneID" id="111112454"/>
<reference evidence="9" key="1">
    <citation type="submission" date="2025-08" db="UniProtKB">
        <authorList>
            <consortium name="RefSeq"/>
        </authorList>
    </citation>
    <scope>IDENTIFICATION</scope>
    <source>
        <tissue evidence="9">Whole sample</tissue>
    </source>
</reference>
<proteinExistence type="predicted"/>
<organism evidence="8 9">
    <name type="scientific">Crassostrea virginica</name>
    <name type="common">Eastern oyster</name>
    <dbReference type="NCBI Taxonomy" id="6565"/>
    <lineage>
        <taxon>Eukaryota</taxon>
        <taxon>Metazoa</taxon>
        <taxon>Spiralia</taxon>
        <taxon>Lophotrochozoa</taxon>
        <taxon>Mollusca</taxon>
        <taxon>Bivalvia</taxon>
        <taxon>Autobranchia</taxon>
        <taxon>Pteriomorphia</taxon>
        <taxon>Ostreida</taxon>
        <taxon>Ostreoidea</taxon>
        <taxon>Ostreidae</taxon>
        <taxon>Crassostrea</taxon>
    </lineage>
</organism>
<dbReference type="GO" id="GO:0005911">
    <property type="term" value="C:cell-cell junction"/>
    <property type="evidence" value="ECO:0007669"/>
    <property type="project" value="TreeGrafter"/>
</dbReference>
<dbReference type="KEGG" id="cvn:111112454"/>
<dbReference type="InterPro" id="IPR051275">
    <property type="entry name" value="Cell_adhesion_signaling"/>
</dbReference>